<dbReference type="GO" id="GO:0005975">
    <property type="term" value="P:carbohydrate metabolic process"/>
    <property type="evidence" value="ECO:0007669"/>
    <property type="project" value="InterPro"/>
</dbReference>
<dbReference type="InterPro" id="IPR001223">
    <property type="entry name" value="Glyco_hydro18_cat"/>
</dbReference>
<dbReference type="AlphaFoldDB" id="A0A1B6GSI8"/>
<evidence type="ECO:0000256" key="6">
    <source>
        <dbReference type="ARBA" id="ARBA00023180"/>
    </source>
</evidence>
<feature type="chain" id="PRO_5008583805" description="GH18 domain-containing protein" evidence="7">
    <location>
        <begin position="19"/>
        <end position="441"/>
    </location>
</feature>
<comment type="subcellular location">
    <subcellularLocation>
        <location evidence="1">Secreted</location>
    </subcellularLocation>
</comment>
<gene>
    <name evidence="9" type="ORF">g.46383</name>
</gene>
<dbReference type="PANTHER" id="PTHR11177:SF235">
    <property type="entry name" value="CHITINASE-LIKE PROTEIN IDGF1-RELATED"/>
    <property type="match status" value="1"/>
</dbReference>
<proteinExistence type="inferred from homology"/>
<dbReference type="SUPFAM" id="SSF54556">
    <property type="entry name" value="Chitinase insertion domain"/>
    <property type="match status" value="1"/>
</dbReference>
<evidence type="ECO:0000256" key="2">
    <source>
        <dbReference type="ARBA" id="ARBA00006606"/>
    </source>
</evidence>
<dbReference type="GO" id="GO:0006032">
    <property type="term" value="P:chitin catabolic process"/>
    <property type="evidence" value="ECO:0007669"/>
    <property type="project" value="TreeGrafter"/>
</dbReference>
<dbReference type="InterPro" id="IPR050314">
    <property type="entry name" value="Glycosyl_Hydrlase_18"/>
</dbReference>
<dbReference type="InterPro" id="IPR011583">
    <property type="entry name" value="Chitinase_II/V-like_cat"/>
</dbReference>
<dbReference type="SMART" id="SM00636">
    <property type="entry name" value="Glyco_18"/>
    <property type="match status" value="1"/>
</dbReference>
<dbReference type="Gene3D" id="3.10.50.10">
    <property type="match status" value="1"/>
</dbReference>
<evidence type="ECO:0000256" key="1">
    <source>
        <dbReference type="ARBA" id="ARBA00004613"/>
    </source>
</evidence>
<dbReference type="InterPro" id="IPR029070">
    <property type="entry name" value="Chitinase_insertion_sf"/>
</dbReference>
<dbReference type="FunFam" id="3.20.20.80:FF:000071">
    <property type="entry name" value="Imaginal disc growth factor"/>
    <property type="match status" value="1"/>
</dbReference>
<protein>
    <recommendedName>
        <fullName evidence="8">GH18 domain-containing protein</fullName>
    </recommendedName>
</protein>
<reference evidence="9" key="1">
    <citation type="submission" date="2015-11" db="EMBL/GenBank/DDBJ databases">
        <title>De novo transcriptome assembly of four potential Pierce s Disease insect vectors from Arizona vineyards.</title>
        <authorList>
            <person name="Tassone E.E."/>
        </authorList>
    </citation>
    <scope>NUCLEOTIDE SEQUENCE</scope>
</reference>
<dbReference type="SUPFAM" id="SSF51445">
    <property type="entry name" value="(Trans)glycosidases"/>
    <property type="match status" value="1"/>
</dbReference>
<feature type="domain" description="GH18" evidence="8">
    <location>
        <begin position="31"/>
        <end position="440"/>
    </location>
</feature>
<keyword evidence="6" id="KW-0325">Glycoprotein</keyword>
<evidence type="ECO:0000313" key="9">
    <source>
        <dbReference type="EMBL" id="JAS65382.1"/>
    </source>
</evidence>
<organism evidence="9">
    <name type="scientific">Cuerna arida</name>
    <dbReference type="NCBI Taxonomy" id="1464854"/>
    <lineage>
        <taxon>Eukaryota</taxon>
        <taxon>Metazoa</taxon>
        <taxon>Ecdysozoa</taxon>
        <taxon>Arthropoda</taxon>
        <taxon>Hexapoda</taxon>
        <taxon>Insecta</taxon>
        <taxon>Pterygota</taxon>
        <taxon>Neoptera</taxon>
        <taxon>Paraneoptera</taxon>
        <taxon>Hemiptera</taxon>
        <taxon>Auchenorrhyncha</taxon>
        <taxon>Membracoidea</taxon>
        <taxon>Cicadellidae</taxon>
        <taxon>Cicadellinae</taxon>
        <taxon>Proconiini</taxon>
        <taxon>Cuerna</taxon>
    </lineage>
</organism>
<keyword evidence="4 7" id="KW-0732">Signal</keyword>
<evidence type="ECO:0000256" key="3">
    <source>
        <dbReference type="ARBA" id="ARBA00022525"/>
    </source>
</evidence>
<feature type="signal peptide" evidence="7">
    <location>
        <begin position="1"/>
        <end position="18"/>
    </location>
</feature>
<dbReference type="GO" id="GO:0004568">
    <property type="term" value="F:chitinase activity"/>
    <property type="evidence" value="ECO:0007669"/>
    <property type="project" value="TreeGrafter"/>
</dbReference>
<dbReference type="PROSITE" id="PS51910">
    <property type="entry name" value="GH18_2"/>
    <property type="match status" value="1"/>
</dbReference>
<sequence>MFVSLTVVLISALCLASGQKPLFGSQSPFPRKTVCFFNAKNAHRLNLQTSDLMEAARFCNFLVYGYATVDFDDHKIRAGDEDLDIKRDNFRAVTDLRLRNRGLKVLLSVGGYMNDDTETYMKILEDTDHREKLVKSAVRLVNEFNFDGLDLAWRFPMIKVSKNRSLIGSFWHKTKKVFGAHDYKDDRIDEHRDQFTALVRRLKDKLGSKMLTITQLPNVNASSYFDIKLLDNYVDQVHLMAFDFHAANRYKYVADHSNPLYPLSGRNSQECVDSVVRHWVHHNIPKDKLVLIVSSHANAWVIADNKKDDWGYPPLEAESPTTPTEITNMAGFYAYHEICKRLRTEGLDKKSPASYLKKYSDSSANALYAYRSPVSSEDSYGVWASYEDTESVKAKRKYVVDNLLGGIGISDLSDDDFSGSCPGSKKFHLLQSLGHDLHFVV</sequence>
<dbReference type="Gene3D" id="3.20.20.80">
    <property type="entry name" value="Glycosidases"/>
    <property type="match status" value="1"/>
</dbReference>
<evidence type="ECO:0000256" key="5">
    <source>
        <dbReference type="ARBA" id="ARBA00023157"/>
    </source>
</evidence>
<dbReference type="EMBL" id="GECZ01004387">
    <property type="protein sequence ID" value="JAS65382.1"/>
    <property type="molecule type" value="Transcribed_RNA"/>
</dbReference>
<comment type="similarity">
    <text evidence="2">Belongs to the glycosyl hydrolase 18 family. IDGF subfamily.</text>
</comment>
<keyword evidence="5" id="KW-1015">Disulfide bond</keyword>
<dbReference type="GO" id="GO:0008061">
    <property type="term" value="F:chitin binding"/>
    <property type="evidence" value="ECO:0007669"/>
    <property type="project" value="InterPro"/>
</dbReference>
<dbReference type="InterPro" id="IPR017853">
    <property type="entry name" value="GH"/>
</dbReference>
<dbReference type="Pfam" id="PF00704">
    <property type="entry name" value="Glyco_hydro_18"/>
    <property type="match status" value="1"/>
</dbReference>
<accession>A0A1B6GSI8</accession>
<evidence type="ECO:0000259" key="8">
    <source>
        <dbReference type="PROSITE" id="PS51910"/>
    </source>
</evidence>
<dbReference type="GO" id="GO:0005576">
    <property type="term" value="C:extracellular region"/>
    <property type="evidence" value="ECO:0007669"/>
    <property type="project" value="UniProtKB-SubCell"/>
</dbReference>
<name>A0A1B6GSI8_9HEMI</name>
<dbReference type="PANTHER" id="PTHR11177">
    <property type="entry name" value="CHITINASE"/>
    <property type="match status" value="1"/>
</dbReference>
<keyword evidence="3" id="KW-0964">Secreted</keyword>
<evidence type="ECO:0000256" key="7">
    <source>
        <dbReference type="SAM" id="SignalP"/>
    </source>
</evidence>
<evidence type="ECO:0000256" key="4">
    <source>
        <dbReference type="ARBA" id="ARBA00022729"/>
    </source>
</evidence>